<dbReference type="RefSeq" id="WP_031151006.1">
    <property type="nucleotide sequence ID" value="NZ_BNEE01000004.1"/>
</dbReference>
<evidence type="ECO:0000313" key="2">
    <source>
        <dbReference type="Proteomes" id="UP000600026"/>
    </source>
</evidence>
<name>A0A919LB74_9ACTN</name>
<dbReference type="AlphaFoldDB" id="A0A919LB74"/>
<dbReference type="EMBL" id="BNEE01000004">
    <property type="protein sequence ID" value="GHI83735.1"/>
    <property type="molecule type" value="Genomic_DNA"/>
</dbReference>
<sequence>MSDIETLTPEAGRADAAGLRAHDADRLARCAADRAQPWWRRTACVEALTGRVPQARVGELLACVRDTQDSGTVRRALLGLLDDRTELLPWLRHEERRHESAYGMPDAVLRARGALGDLTAAPGLATLAFSHWPTRRATGEAGLDALVDRYGVESVLGELGAGRPEDRAVALRVRHRAGEDVTDALADPDPQVAHLAQSFLTCPDGVRAYLAEAPTADAKLWAAYALHRLTGDRGPTLAAYEALGSPRVEVDGLDEEIRRAVVHEYGHACEKQSDPRWRLEALCTEPPPAPDEQQQLAAATAALAAAGLAPRPAVSCGDAHRQGGGTYHVIGYGAKGREVLISTLGPFAGNHEDDPAARAALEAAGFRWIDAATGSVRVTGLGVYYFGGRDPLDVQTLLFYWQD</sequence>
<dbReference type="Proteomes" id="UP000600026">
    <property type="component" value="Unassembled WGS sequence"/>
</dbReference>
<keyword evidence="2" id="KW-1185">Reference proteome</keyword>
<reference evidence="1" key="1">
    <citation type="submission" date="2020-09" db="EMBL/GenBank/DDBJ databases">
        <title>Whole genome shotgun sequence of Streptomyces xanthophaeus NBRC 12829.</title>
        <authorList>
            <person name="Komaki H."/>
            <person name="Tamura T."/>
        </authorList>
    </citation>
    <scope>NUCLEOTIDE SEQUENCE</scope>
    <source>
        <strain evidence="1">NBRC 12829</strain>
    </source>
</reference>
<evidence type="ECO:0008006" key="3">
    <source>
        <dbReference type="Google" id="ProtNLM"/>
    </source>
</evidence>
<accession>A0A919LB74</accession>
<dbReference type="OrthoDB" id="4306946at2"/>
<proteinExistence type="predicted"/>
<protein>
    <recommendedName>
        <fullName evidence="3">HEAT repeat domain-containing protein</fullName>
    </recommendedName>
</protein>
<comment type="caution">
    <text evidence="1">The sequence shown here is derived from an EMBL/GenBank/DDBJ whole genome shotgun (WGS) entry which is preliminary data.</text>
</comment>
<organism evidence="1 2">
    <name type="scientific">Streptomyces xanthophaeus</name>
    <dbReference type="NCBI Taxonomy" id="67385"/>
    <lineage>
        <taxon>Bacteria</taxon>
        <taxon>Bacillati</taxon>
        <taxon>Actinomycetota</taxon>
        <taxon>Actinomycetes</taxon>
        <taxon>Kitasatosporales</taxon>
        <taxon>Streptomycetaceae</taxon>
        <taxon>Streptomyces</taxon>
    </lineage>
</organism>
<evidence type="ECO:0000313" key="1">
    <source>
        <dbReference type="EMBL" id="GHI83735.1"/>
    </source>
</evidence>
<gene>
    <name evidence="1" type="ORF">Sxan_10990</name>
</gene>